<dbReference type="AlphaFoldDB" id="A0A975R9A3"/>
<dbReference type="Gene3D" id="3.40.50.720">
    <property type="entry name" value="NAD(P)-binding Rossmann-like Domain"/>
    <property type="match status" value="1"/>
</dbReference>
<evidence type="ECO:0000259" key="1">
    <source>
        <dbReference type="Pfam" id="PF01408"/>
    </source>
</evidence>
<sequence length="381" mass="42125">MAKISIIGTGFVSDLYMRSLETFSDIKVLKVFDRDAARLAAFSSFWNVRPAISIDDLLALSGDTEEIPDLILNLTNPGSHFEISKRCLLAGRHVYSEKPLAVNMDEAYELHELATTNKLILASAPCSYLSEVAQTLWHAVRQKMIGNPLLIYAELDDDFISQAPYQKWESESGAPWPYRDEFLVGCTLEHAGYYLCWLMMIFGSVEKVVSASAELVPNKLTNGDKTAPDFSVAILFFKSGVVARLTCGIIAPHNHHLQIIGDKGILEVDECWQNSASVKLRKRFVVRRKLINGFFARKIKLTGKTHPKVPTRGAAAMNFALGPAEILAAIKEGRPSRASADFALHLNEVTLAIQNSLDKAGVQIMKTSCPTQSPMPWANLS</sequence>
<dbReference type="InterPro" id="IPR000683">
    <property type="entry name" value="Gfo/Idh/MocA-like_OxRdtase_N"/>
</dbReference>
<dbReference type="SUPFAM" id="SSF55347">
    <property type="entry name" value="Glyceraldehyde-3-phosphate dehydrogenase-like, C-terminal domain"/>
    <property type="match status" value="1"/>
</dbReference>
<dbReference type="Pfam" id="PF01408">
    <property type="entry name" value="GFO_IDH_MocA"/>
    <property type="match status" value="1"/>
</dbReference>
<accession>A0A975R9A3</accession>
<protein>
    <submittedName>
        <fullName evidence="3">Gfo/Idh/MocA family oxidoreductase</fullName>
    </submittedName>
</protein>
<dbReference type="KEGG" id="mpad:KEF85_11750"/>
<reference evidence="3" key="1">
    <citation type="submission" date="2021-04" db="EMBL/GenBank/DDBJ databases">
        <title>Draft genome sequence data of methanotrophic Methylovulum sp. strain S1L and Methylomonas sp. strain S2AM isolated from boreal lake water columns.</title>
        <authorList>
            <person name="Rissanen A.J."/>
            <person name="Mangayil R."/>
            <person name="Svenning M.M."/>
            <person name="Khanongnuch R."/>
        </authorList>
    </citation>
    <scope>NUCLEOTIDE SEQUENCE</scope>
    <source>
        <strain evidence="3">S2AM</strain>
    </source>
</reference>
<dbReference type="Gene3D" id="3.30.360.10">
    <property type="entry name" value="Dihydrodipicolinate Reductase, domain 2"/>
    <property type="match status" value="1"/>
</dbReference>
<dbReference type="PANTHER" id="PTHR43377:SF1">
    <property type="entry name" value="BILIVERDIN REDUCTASE A"/>
    <property type="match status" value="1"/>
</dbReference>
<name>A0A975R9A3_9GAMM</name>
<dbReference type="Pfam" id="PF22725">
    <property type="entry name" value="GFO_IDH_MocA_C3"/>
    <property type="match status" value="1"/>
</dbReference>
<organism evidence="3 4">
    <name type="scientific">Methylomonas paludis</name>
    <dbReference type="NCBI Taxonomy" id="1173101"/>
    <lineage>
        <taxon>Bacteria</taxon>
        <taxon>Pseudomonadati</taxon>
        <taxon>Pseudomonadota</taxon>
        <taxon>Gammaproteobacteria</taxon>
        <taxon>Methylococcales</taxon>
        <taxon>Methylococcaceae</taxon>
        <taxon>Methylomonas</taxon>
    </lineage>
</organism>
<dbReference type="GO" id="GO:0000166">
    <property type="term" value="F:nucleotide binding"/>
    <property type="evidence" value="ECO:0007669"/>
    <property type="project" value="InterPro"/>
</dbReference>
<evidence type="ECO:0000313" key="3">
    <source>
        <dbReference type="EMBL" id="QWF70024.1"/>
    </source>
</evidence>
<gene>
    <name evidence="3" type="ORF">KEF85_11750</name>
</gene>
<evidence type="ECO:0000313" key="4">
    <source>
        <dbReference type="Proteomes" id="UP000676649"/>
    </source>
</evidence>
<keyword evidence="4" id="KW-1185">Reference proteome</keyword>
<evidence type="ECO:0000259" key="2">
    <source>
        <dbReference type="Pfam" id="PF22725"/>
    </source>
</evidence>
<dbReference type="RefSeq" id="WP_215580794.1">
    <property type="nucleotide sequence ID" value="NZ_CP073754.1"/>
</dbReference>
<dbReference type="InterPro" id="IPR036291">
    <property type="entry name" value="NAD(P)-bd_dom_sf"/>
</dbReference>
<dbReference type="PANTHER" id="PTHR43377">
    <property type="entry name" value="BILIVERDIN REDUCTASE A"/>
    <property type="match status" value="1"/>
</dbReference>
<proteinExistence type="predicted"/>
<dbReference type="EMBL" id="CP073754">
    <property type="protein sequence ID" value="QWF70024.1"/>
    <property type="molecule type" value="Genomic_DNA"/>
</dbReference>
<feature type="domain" description="GFO/IDH/MocA-like oxidoreductase" evidence="2">
    <location>
        <begin position="134"/>
        <end position="267"/>
    </location>
</feature>
<dbReference type="InterPro" id="IPR051450">
    <property type="entry name" value="Gfo/Idh/MocA_Oxidoreductases"/>
</dbReference>
<feature type="domain" description="Gfo/Idh/MocA-like oxidoreductase N-terminal" evidence="1">
    <location>
        <begin position="3"/>
        <end position="121"/>
    </location>
</feature>
<dbReference type="InterPro" id="IPR055170">
    <property type="entry name" value="GFO_IDH_MocA-like_dom"/>
</dbReference>
<dbReference type="Proteomes" id="UP000676649">
    <property type="component" value="Chromosome"/>
</dbReference>
<dbReference type="SUPFAM" id="SSF51735">
    <property type="entry name" value="NAD(P)-binding Rossmann-fold domains"/>
    <property type="match status" value="1"/>
</dbReference>